<dbReference type="Pfam" id="PF13302">
    <property type="entry name" value="Acetyltransf_3"/>
    <property type="match status" value="1"/>
</dbReference>
<keyword evidence="6" id="KW-1185">Reference proteome</keyword>
<evidence type="ECO:0000313" key="5">
    <source>
        <dbReference type="EMBL" id="GLI00985.1"/>
    </source>
</evidence>
<evidence type="ECO:0000256" key="1">
    <source>
        <dbReference type="ARBA" id="ARBA00022679"/>
    </source>
</evidence>
<sequence length="162" mass="17866">MPVTLRPLALADAAAVHEWARLPESCRYQAWGPNTQEQTLEFVRAAVTAPAERRVFAVVADGEVVGCAELKLRGPSTAEIGYGVHPRLWGQGIATAAARELVRMGFEEHGCHRIFGTCDPRNLASAVVLRKIGMRYEGRMRGTAYIRDGWRDSDLYAILADD</sequence>
<dbReference type="PANTHER" id="PTHR43792">
    <property type="entry name" value="GNAT FAMILY, PUTATIVE (AFU_ORTHOLOGUE AFUA_3G00765)-RELATED-RELATED"/>
    <property type="match status" value="1"/>
</dbReference>
<proteinExistence type="inferred from homology"/>
<evidence type="ECO:0000259" key="4">
    <source>
        <dbReference type="PROSITE" id="PS51186"/>
    </source>
</evidence>
<dbReference type="InterPro" id="IPR016181">
    <property type="entry name" value="Acyl_CoA_acyltransferase"/>
</dbReference>
<dbReference type="PROSITE" id="PS51186">
    <property type="entry name" value="GNAT"/>
    <property type="match status" value="1"/>
</dbReference>
<comment type="caution">
    <text evidence="5">The sequence shown here is derived from an EMBL/GenBank/DDBJ whole genome shotgun (WGS) entry which is preliminary data.</text>
</comment>
<gene>
    <name evidence="5" type="ORF">Pa4123_62610</name>
</gene>
<protein>
    <submittedName>
        <fullName evidence="5">N-acetyltransferase</fullName>
    </submittedName>
</protein>
<dbReference type="Gene3D" id="3.40.630.30">
    <property type="match status" value="1"/>
</dbReference>
<accession>A0ABQ5R3J4</accession>
<comment type="similarity">
    <text evidence="3">Belongs to the acetyltransferase family. RimJ subfamily.</text>
</comment>
<dbReference type="Proteomes" id="UP001144280">
    <property type="component" value="Unassembled WGS sequence"/>
</dbReference>
<organism evidence="5 6">
    <name type="scientific">Phytohabitans aurantiacus</name>
    <dbReference type="NCBI Taxonomy" id="3016789"/>
    <lineage>
        <taxon>Bacteria</taxon>
        <taxon>Bacillati</taxon>
        <taxon>Actinomycetota</taxon>
        <taxon>Actinomycetes</taxon>
        <taxon>Micromonosporales</taxon>
        <taxon>Micromonosporaceae</taxon>
    </lineage>
</organism>
<evidence type="ECO:0000256" key="3">
    <source>
        <dbReference type="ARBA" id="ARBA00038502"/>
    </source>
</evidence>
<feature type="domain" description="N-acetyltransferase" evidence="4">
    <location>
        <begin position="3"/>
        <end position="162"/>
    </location>
</feature>
<dbReference type="PANTHER" id="PTHR43792:SF8">
    <property type="entry name" value="[RIBOSOMAL PROTEIN US5]-ALANINE N-ACETYLTRANSFERASE"/>
    <property type="match status" value="1"/>
</dbReference>
<dbReference type="InterPro" id="IPR051531">
    <property type="entry name" value="N-acetyltransferase"/>
</dbReference>
<dbReference type="SUPFAM" id="SSF55729">
    <property type="entry name" value="Acyl-CoA N-acyltransferases (Nat)"/>
    <property type="match status" value="1"/>
</dbReference>
<evidence type="ECO:0000313" key="6">
    <source>
        <dbReference type="Proteomes" id="UP001144280"/>
    </source>
</evidence>
<dbReference type="EMBL" id="BSDI01000039">
    <property type="protein sequence ID" value="GLI00985.1"/>
    <property type="molecule type" value="Genomic_DNA"/>
</dbReference>
<dbReference type="InterPro" id="IPR000182">
    <property type="entry name" value="GNAT_dom"/>
</dbReference>
<keyword evidence="1" id="KW-0808">Transferase</keyword>
<keyword evidence="2" id="KW-0012">Acyltransferase</keyword>
<dbReference type="RefSeq" id="WP_281901669.1">
    <property type="nucleotide sequence ID" value="NZ_BSDI01000039.1"/>
</dbReference>
<dbReference type="CDD" id="cd04301">
    <property type="entry name" value="NAT_SF"/>
    <property type="match status" value="1"/>
</dbReference>
<name>A0ABQ5R3J4_9ACTN</name>
<reference evidence="5" key="1">
    <citation type="submission" date="2022-12" db="EMBL/GenBank/DDBJ databases">
        <title>New Phytohabitans aurantiacus sp. RD004123 nov., an actinomycete isolated from soil.</title>
        <authorList>
            <person name="Triningsih D.W."/>
            <person name="Harunari E."/>
            <person name="Igarashi Y."/>
        </authorList>
    </citation>
    <scope>NUCLEOTIDE SEQUENCE</scope>
    <source>
        <strain evidence="5">RD004123</strain>
    </source>
</reference>
<evidence type="ECO:0000256" key="2">
    <source>
        <dbReference type="ARBA" id="ARBA00023315"/>
    </source>
</evidence>